<dbReference type="Proteomes" id="UP000274661">
    <property type="component" value="Unassembled WGS sequence"/>
</dbReference>
<feature type="transmembrane region" description="Helical" evidence="1">
    <location>
        <begin position="185"/>
        <end position="205"/>
    </location>
</feature>
<dbReference type="PANTHER" id="PTHR23028">
    <property type="entry name" value="ACETYLTRANSFERASE"/>
    <property type="match status" value="1"/>
</dbReference>
<sequence length="392" mass="42514">MDDSSAATSTSAVAPGKSHYVVLDGLRGVASLLVVVFHLFEAYADNDPQKQIINHGYLAVDFFFLLSGFVIAYAYDDRWGRMTQWGFYKRRLIRLQPMIVLGSLIGAALFWFQDFSVFPKVAGASTGQVLLVMLLGALMIPLPKSADIRGWDEIYPLNGPAWSLFYEYVANILYAVGVRKLSNRGLGILVAVGGAALVGLAVFGARGDLIGGWALDASGIQIGLSRVLFPFFAGVLLMRLGTRIVVRHAFLLCSLLLVVSLSLPRIGGTEHLWLNGLYEAGCIILLFPLIVAIGAGEKREEGASIRVARFFGDLSYPLYITHYPLIYIYTGWVVDRKVPGAEGALVGAGVFVASVALAYASLRLYDIPVRRMLSARLLARRGSEVGAETSSA</sequence>
<keyword evidence="1" id="KW-0472">Membrane</keyword>
<feature type="transmembrane region" description="Helical" evidence="1">
    <location>
        <begin position="272"/>
        <end position="293"/>
    </location>
</feature>
<dbReference type="AlphaFoldDB" id="A0A3R9WQM3"/>
<keyword evidence="1" id="KW-0812">Transmembrane</keyword>
<evidence type="ECO:0000259" key="2">
    <source>
        <dbReference type="Pfam" id="PF01757"/>
    </source>
</evidence>
<dbReference type="InterPro" id="IPR002656">
    <property type="entry name" value="Acyl_transf_3_dom"/>
</dbReference>
<proteinExistence type="predicted"/>
<protein>
    <submittedName>
        <fullName evidence="3">Acyltransferase</fullName>
    </submittedName>
</protein>
<keyword evidence="1" id="KW-1133">Transmembrane helix</keyword>
<keyword evidence="4" id="KW-1185">Reference proteome</keyword>
<gene>
    <name evidence="3" type="ORF">HMF7854_00240</name>
</gene>
<keyword evidence="3" id="KW-0808">Transferase</keyword>
<keyword evidence="3" id="KW-0012">Acyltransferase</keyword>
<feature type="transmembrane region" description="Helical" evidence="1">
    <location>
        <begin position="344"/>
        <end position="362"/>
    </location>
</feature>
<name>A0A3R9WQM3_9SPHN</name>
<dbReference type="GO" id="GO:0016747">
    <property type="term" value="F:acyltransferase activity, transferring groups other than amino-acyl groups"/>
    <property type="evidence" value="ECO:0007669"/>
    <property type="project" value="InterPro"/>
</dbReference>
<evidence type="ECO:0000313" key="3">
    <source>
        <dbReference type="EMBL" id="RST29431.1"/>
    </source>
</evidence>
<feature type="transmembrane region" description="Helical" evidence="1">
    <location>
        <begin position="25"/>
        <end position="44"/>
    </location>
</feature>
<feature type="transmembrane region" description="Helical" evidence="1">
    <location>
        <begin position="160"/>
        <end position="178"/>
    </location>
</feature>
<evidence type="ECO:0000256" key="1">
    <source>
        <dbReference type="SAM" id="Phobius"/>
    </source>
</evidence>
<comment type="caution">
    <text evidence="3">The sequence shown here is derived from an EMBL/GenBank/DDBJ whole genome shotgun (WGS) entry which is preliminary data.</text>
</comment>
<feature type="transmembrane region" description="Helical" evidence="1">
    <location>
        <begin position="95"/>
        <end position="112"/>
    </location>
</feature>
<dbReference type="InterPro" id="IPR050879">
    <property type="entry name" value="Acyltransferase_3"/>
</dbReference>
<dbReference type="OrthoDB" id="9796461at2"/>
<organism evidence="3 4">
    <name type="scientific">Sphingomonas ginkgonis</name>
    <dbReference type="NCBI Taxonomy" id="2315330"/>
    <lineage>
        <taxon>Bacteria</taxon>
        <taxon>Pseudomonadati</taxon>
        <taxon>Pseudomonadota</taxon>
        <taxon>Alphaproteobacteria</taxon>
        <taxon>Sphingomonadales</taxon>
        <taxon>Sphingomonadaceae</taxon>
        <taxon>Sphingomonas</taxon>
    </lineage>
</organism>
<feature type="transmembrane region" description="Helical" evidence="1">
    <location>
        <begin position="249"/>
        <end position="266"/>
    </location>
</feature>
<accession>A0A3R9WQM3</accession>
<dbReference type="Pfam" id="PF01757">
    <property type="entry name" value="Acyl_transf_3"/>
    <property type="match status" value="1"/>
</dbReference>
<dbReference type="RefSeq" id="WP_126717274.1">
    <property type="nucleotide sequence ID" value="NZ_RWJF01000001.1"/>
</dbReference>
<feature type="transmembrane region" description="Helical" evidence="1">
    <location>
        <begin position="217"/>
        <end position="237"/>
    </location>
</feature>
<dbReference type="EMBL" id="RWJF01000001">
    <property type="protein sequence ID" value="RST29431.1"/>
    <property type="molecule type" value="Genomic_DNA"/>
</dbReference>
<feature type="transmembrane region" description="Helical" evidence="1">
    <location>
        <begin position="56"/>
        <end position="75"/>
    </location>
</feature>
<feature type="domain" description="Acyltransferase 3" evidence="2">
    <location>
        <begin position="23"/>
        <end position="360"/>
    </location>
</feature>
<feature type="transmembrane region" description="Helical" evidence="1">
    <location>
        <begin position="314"/>
        <end position="332"/>
    </location>
</feature>
<reference evidence="3 4" key="1">
    <citation type="submission" date="2018-12" db="EMBL/GenBank/DDBJ databases">
        <title>Sphingomonas sp. HMF7854 Genome sequencing and assembly.</title>
        <authorList>
            <person name="Cha I."/>
            <person name="Kang H."/>
            <person name="Kim H."/>
            <person name="Kang J."/>
            <person name="Joh K."/>
        </authorList>
    </citation>
    <scope>NUCLEOTIDE SEQUENCE [LARGE SCALE GENOMIC DNA]</scope>
    <source>
        <strain evidence="3 4">HMF7854</strain>
    </source>
</reference>
<evidence type="ECO:0000313" key="4">
    <source>
        <dbReference type="Proteomes" id="UP000274661"/>
    </source>
</evidence>
<dbReference type="PANTHER" id="PTHR23028:SF134">
    <property type="entry name" value="PUTATIVE (AFU_ORTHOLOGUE AFUA_4G08520)-RELATED"/>
    <property type="match status" value="1"/>
</dbReference>
<feature type="transmembrane region" description="Helical" evidence="1">
    <location>
        <begin position="121"/>
        <end position="140"/>
    </location>
</feature>